<reference evidence="1 4" key="3">
    <citation type="submission" date="2020-10" db="EMBL/GenBank/DDBJ databases">
        <title>Ca. Dormibacterota MAGs.</title>
        <authorList>
            <person name="Montgomery K."/>
        </authorList>
    </citation>
    <scope>NUCLEOTIDE SEQUENCE [LARGE SCALE GENOMIC DNA]</scope>
    <source>
        <strain evidence="1">SC8812_S17_18</strain>
    </source>
</reference>
<dbReference type="Proteomes" id="UP000248724">
    <property type="component" value="Unassembled WGS sequence"/>
</dbReference>
<evidence type="ECO:0000313" key="4">
    <source>
        <dbReference type="Proteomes" id="UP000606991"/>
    </source>
</evidence>
<organism evidence="2 3">
    <name type="scientific">Candidatus Aeolococcus gillhamiae</name>
    <dbReference type="NCBI Taxonomy" id="3127015"/>
    <lineage>
        <taxon>Bacteria</taxon>
        <taxon>Bacillati</taxon>
        <taxon>Candidatus Dormiibacterota</taxon>
        <taxon>Candidatus Dormibacteria</taxon>
        <taxon>Candidatus Aeolococcales</taxon>
        <taxon>Candidatus Aeolococcaceae</taxon>
        <taxon>Candidatus Aeolococcus</taxon>
    </lineage>
</organism>
<dbReference type="SUPFAM" id="SSF50475">
    <property type="entry name" value="FMN-binding split barrel"/>
    <property type="match status" value="1"/>
</dbReference>
<evidence type="ECO:0008006" key="5">
    <source>
        <dbReference type="Google" id="ProtNLM"/>
    </source>
</evidence>
<dbReference type="EMBL" id="QHBU01000070">
    <property type="protein sequence ID" value="PZR82507.1"/>
    <property type="molecule type" value="Genomic_DNA"/>
</dbReference>
<accession>A0A2W5ZEV5</accession>
<dbReference type="RefSeq" id="WP_337312284.1">
    <property type="nucleotide sequence ID" value="NZ_JAEKNS010000111.1"/>
</dbReference>
<comment type="caution">
    <text evidence="2">The sequence shown here is derived from an EMBL/GenBank/DDBJ whole genome shotgun (WGS) entry which is preliminary data.</text>
</comment>
<sequence length="148" mass="15960">MSAEAGGEVERALWALRAYDTTALATVSDSGPHVAGVFFAPEVEDGRIQLVLAVLDGSRKASDIALDPRVAFMCSPGNPSRWIQGWGSANRADVDDSGRLELFRRLLAHAPGAKQFVDNLPVHPFIVAVRELKVVEVLGKPPLLLTFD</sequence>
<reference evidence="2 3" key="1">
    <citation type="journal article" date="2017" name="Nature">
        <title>Atmospheric trace gases support primary production in Antarctic desert surface soil.</title>
        <authorList>
            <person name="Ji M."/>
            <person name="Greening C."/>
            <person name="Vanwonterghem I."/>
            <person name="Carere C.R."/>
            <person name="Bay S.K."/>
            <person name="Steen J.A."/>
            <person name="Montgomery K."/>
            <person name="Lines T."/>
            <person name="Beardall J."/>
            <person name="van Dorst J."/>
            <person name="Snape I."/>
            <person name="Stott M.B."/>
            <person name="Hugenholtz P."/>
            <person name="Ferrari B.C."/>
        </authorList>
    </citation>
    <scope>NUCLEOTIDE SEQUENCE [LARGE SCALE GENOMIC DNA]</scope>
    <source>
        <strain evidence="2">RRmetagenome_bin12</strain>
    </source>
</reference>
<dbReference type="InterPro" id="IPR012349">
    <property type="entry name" value="Split_barrel_FMN-bd"/>
</dbReference>
<gene>
    <name evidence="2" type="ORF">DLM65_03690</name>
    <name evidence="1" type="ORF">JF886_10660</name>
</gene>
<evidence type="ECO:0000313" key="1">
    <source>
        <dbReference type="EMBL" id="MBJ7595301.1"/>
    </source>
</evidence>
<proteinExistence type="predicted"/>
<dbReference type="AlphaFoldDB" id="A0A2W5ZEV5"/>
<accession>A0A934JT99</accession>
<evidence type="ECO:0000313" key="2">
    <source>
        <dbReference type="EMBL" id="PZR82507.1"/>
    </source>
</evidence>
<dbReference type="EMBL" id="JAEKNS010000111">
    <property type="protein sequence ID" value="MBJ7595301.1"/>
    <property type="molecule type" value="Genomic_DNA"/>
</dbReference>
<reference evidence="2" key="2">
    <citation type="submission" date="2018-05" db="EMBL/GenBank/DDBJ databases">
        <authorList>
            <person name="Ferrari B."/>
        </authorList>
    </citation>
    <scope>NUCLEOTIDE SEQUENCE</scope>
    <source>
        <strain evidence="2">RRmetagenome_bin12</strain>
    </source>
</reference>
<dbReference type="Gene3D" id="2.30.110.10">
    <property type="entry name" value="Electron Transport, Fmn-binding Protein, Chain A"/>
    <property type="match status" value="1"/>
</dbReference>
<dbReference type="Proteomes" id="UP000606991">
    <property type="component" value="Unassembled WGS sequence"/>
</dbReference>
<protein>
    <recommendedName>
        <fullName evidence="5">Pyridoxamine 5'-phosphate oxidase putative domain-containing protein</fullName>
    </recommendedName>
</protein>
<name>A0A2W5ZEV5_9BACT</name>
<evidence type="ECO:0000313" key="3">
    <source>
        <dbReference type="Proteomes" id="UP000248724"/>
    </source>
</evidence>